<dbReference type="InterPro" id="IPR051077">
    <property type="entry name" value="Ca-dependent_lectin"/>
</dbReference>
<protein>
    <recommendedName>
        <fullName evidence="4">Short-chain collagen C4</fullName>
    </recommendedName>
</protein>
<gene>
    <name evidence="2" type="ORF">KP79_PYT19963</name>
</gene>
<dbReference type="EMBL" id="NEDP02005460">
    <property type="protein sequence ID" value="OWF40525.1"/>
    <property type="molecule type" value="Genomic_DNA"/>
</dbReference>
<feature type="chain" id="PRO_5012351970" description="Short-chain collagen C4" evidence="1">
    <location>
        <begin position="23"/>
        <end position="590"/>
    </location>
</feature>
<comment type="caution">
    <text evidence="2">The sequence shown here is derived from an EMBL/GenBank/DDBJ whole genome shotgun (WGS) entry which is preliminary data.</text>
</comment>
<evidence type="ECO:0000313" key="3">
    <source>
        <dbReference type="Proteomes" id="UP000242188"/>
    </source>
</evidence>
<name>A0A210PVN9_MIZYE</name>
<dbReference type="PANTHER" id="PTHR24024">
    <property type="entry name" value="PULMONARY SURFACTANT-ASSOCIATED PROTEIN A"/>
    <property type="match status" value="1"/>
</dbReference>
<sequence>MTMILLLCLTVLLVSGPRCTESVEKRILLSDPQYIQQELTRFQSELQELQVKFNTQHMENANLKSTVTQLHTTVDQLKTTVLTLNITNSKLQNTVGQLQNNRRSAVFTRWGRRDCPANITSLVYTGYAGGSMYTDTGAAAEYLCMPSDPIWGPHKDLAYDGIWVGYVYGSEYEDGYFGIGDSLHDVPCAVCVGNQHTASLMIPGRTQCYPGWTEAYHGDLSSGAYTAVSATQYVCVDQHPQALEGGADKNEDGKLFYGVKSKCGPLHCPPYEDNKFLSCVNTALIQNITDNQHQDTISQLQNTALIQNITDNQHQDTISQLQNTALIQNITDNQHQDTISQLQNTALIQNITDNQHQDTISQLQNTALIQNITDNQHQDTISRLQTTLQAQTLINNQLRQLQANRGSAVFTRWGRRDCPANITSFVYTGYAGGSLYTDTGAAAEYLCMPSDPIWGPHKDLVYDGPWVGYVYGAEYEDAGVGVFGMMDSMHDVPCVVCVVNQFTSSLMFPGRTQCYPGWAEAYHGDLSSGAHSAAAATQYVCVDQHPQALEGGGNKDENRKLFYGVKSKCGPLHCPPYEDNNYLSCVVCLK</sequence>
<organism evidence="2 3">
    <name type="scientific">Mizuhopecten yessoensis</name>
    <name type="common">Japanese scallop</name>
    <name type="synonym">Patinopecten yessoensis</name>
    <dbReference type="NCBI Taxonomy" id="6573"/>
    <lineage>
        <taxon>Eukaryota</taxon>
        <taxon>Metazoa</taxon>
        <taxon>Spiralia</taxon>
        <taxon>Lophotrochozoa</taxon>
        <taxon>Mollusca</taxon>
        <taxon>Bivalvia</taxon>
        <taxon>Autobranchia</taxon>
        <taxon>Pteriomorphia</taxon>
        <taxon>Pectinida</taxon>
        <taxon>Pectinoidea</taxon>
        <taxon>Pectinidae</taxon>
        <taxon>Mizuhopecten</taxon>
    </lineage>
</organism>
<evidence type="ECO:0008006" key="4">
    <source>
        <dbReference type="Google" id="ProtNLM"/>
    </source>
</evidence>
<dbReference type="GO" id="GO:0005615">
    <property type="term" value="C:extracellular space"/>
    <property type="evidence" value="ECO:0007669"/>
    <property type="project" value="TreeGrafter"/>
</dbReference>
<proteinExistence type="predicted"/>
<accession>A0A210PVN9</accession>
<evidence type="ECO:0000256" key="1">
    <source>
        <dbReference type="SAM" id="SignalP"/>
    </source>
</evidence>
<dbReference type="Proteomes" id="UP000242188">
    <property type="component" value="Unassembled WGS sequence"/>
</dbReference>
<keyword evidence="1" id="KW-0732">Signal</keyword>
<keyword evidence="3" id="KW-1185">Reference proteome</keyword>
<reference evidence="2 3" key="1">
    <citation type="journal article" date="2017" name="Nat. Ecol. Evol.">
        <title>Scallop genome provides insights into evolution of bilaterian karyotype and development.</title>
        <authorList>
            <person name="Wang S."/>
            <person name="Zhang J."/>
            <person name="Jiao W."/>
            <person name="Li J."/>
            <person name="Xun X."/>
            <person name="Sun Y."/>
            <person name="Guo X."/>
            <person name="Huan P."/>
            <person name="Dong B."/>
            <person name="Zhang L."/>
            <person name="Hu X."/>
            <person name="Sun X."/>
            <person name="Wang J."/>
            <person name="Zhao C."/>
            <person name="Wang Y."/>
            <person name="Wang D."/>
            <person name="Huang X."/>
            <person name="Wang R."/>
            <person name="Lv J."/>
            <person name="Li Y."/>
            <person name="Zhang Z."/>
            <person name="Liu B."/>
            <person name="Lu W."/>
            <person name="Hui Y."/>
            <person name="Liang J."/>
            <person name="Zhou Z."/>
            <person name="Hou R."/>
            <person name="Li X."/>
            <person name="Liu Y."/>
            <person name="Li H."/>
            <person name="Ning X."/>
            <person name="Lin Y."/>
            <person name="Zhao L."/>
            <person name="Xing Q."/>
            <person name="Dou J."/>
            <person name="Li Y."/>
            <person name="Mao J."/>
            <person name="Guo H."/>
            <person name="Dou H."/>
            <person name="Li T."/>
            <person name="Mu C."/>
            <person name="Jiang W."/>
            <person name="Fu Q."/>
            <person name="Fu X."/>
            <person name="Miao Y."/>
            <person name="Liu J."/>
            <person name="Yu Q."/>
            <person name="Li R."/>
            <person name="Liao H."/>
            <person name="Li X."/>
            <person name="Kong Y."/>
            <person name="Jiang Z."/>
            <person name="Chourrout D."/>
            <person name="Li R."/>
            <person name="Bao Z."/>
        </authorList>
    </citation>
    <scope>NUCLEOTIDE SEQUENCE [LARGE SCALE GENOMIC DNA]</scope>
    <source>
        <strain evidence="2 3">PY_sf001</strain>
    </source>
</reference>
<evidence type="ECO:0000313" key="2">
    <source>
        <dbReference type="EMBL" id="OWF40525.1"/>
    </source>
</evidence>
<dbReference type="PANTHER" id="PTHR24024:SF18">
    <property type="entry name" value="SHORT-CHAIN COLLAGEN C4-LIKE"/>
    <property type="match status" value="1"/>
</dbReference>
<dbReference type="AlphaFoldDB" id="A0A210PVN9"/>
<feature type="signal peptide" evidence="1">
    <location>
        <begin position="1"/>
        <end position="22"/>
    </location>
</feature>
<dbReference type="OrthoDB" id="6127486at2759"/>